<evidence type="ECO:0000256" key="3">
    <source>
        <dbReference type="ARBA" id="ARBA00022491"/>
    </source>
</evidence>
<evidence type="ECO:0000256" key="5">
    <source>
        <dbReference type="ARBA" id="ARBA00023015"/>
    </source>
</evidence>
<dbReference type="RefSeq" id="WP_200236640.1">
    <property type="nucleotide sequence ID" value="NZ_JAENGP010000010.1"/>
</dbReference>
<feature type="domain" description="Anti-sigma-28 factor FlgM C-terminal" evidence="10">
    <location>
        <begin position="44"/>
        <end position="91"/>
    </location>
</feature>
<keyword evidence="11" id="KW-0966">Cell projection</keyword>
<sequence length="98" mass="10236">MTIKISPTSLYQTTAVTTKPASRNGTPAAATATPAPAQPDSSTKVDLSPVARDLTSPENDVNLERVQAIRQALADGTLNINPARIAEGILQDALDILN</sequence>
<comment type="similarity">
    <text evidence="1">Belongs to the FlgM family.</text>
</comment>
<dbReference type="Proteomes" id="UP000635316">
    <property type="component" value="Unassembled WGS sequence"/>
</dbReference>
<keyword evidence="3" id="KW-0678">Repressor</keyword>
<keyword evidence="12" id="KW-1185">Reference proteome</keyword>
<dbReference type="SUPFAM" id="SSF101498">
    <property type="entry name" value="Anti-sigma factor FlgM"/>
    <property type="match status" value="1"/>
</dbReference>
<dbReference type="Pfam" id="PF04316">
    <property type="entry name" value="FlgM"/>
    <property type="match status" value="1"/>
</dbReference>
<proteinExistence type="inferred from homology"/>
<feature type="compositionally biased region" description="Polar residues" evidence="9">
    <location>
        <begin position="1"/>
        <end position="25"/>
    </location>
</feature>
<dbReference type="InterPro" id="IPR007412">
    <property type="entry name" value="FlgM"/>
</dbReference>
<evidence type="ECO:0000259" key="10">
    <source>
        <dbReference type="Pfam" id="PF04316"/>
    </source>
</evidence>
<keyword evidence="4" id="KW-1005">Bacterial flagellum biogenesis</keyword>
<dbReference type="InterPro" id="IPR035890">
    <property type="entry name" value="Anti-sigma-28_factor_FlgM_sf"/>
</dbReference>
<feature type="compositionally biased region" description="Low complexity" evidence="9">
    <location>
        <begin position="26"/>
        <end position="35"/>
    </location>
</feature>
<keyword evidence="11" id="KW-0969">Cilium</keyword>
<organism evidence="11 12">
    <name type="scientific">Advenella mandrilli</name>
    <dbReference type="NCBI Taxonomy" id="2800330"/>
    <lineage>
        <taxon>Bacteria</taxon>
        <taxon>Pseudomonadati</taxon>
        <taxon>Pseudomonadota</taxon>
        <taxon>Betaproteobacteria</taxon>
        <taxon>Burkholderiales</taxon>
        <taxon>Alcaligenaceae</taxon>
    </lineage>
</organism>
<accession>A0ABS1EEP7</accession>
<keyword evidence="6" id="KW-0804">Transcription</keyword>
<dbReference type="EMBL" id="JAENGP010000010">
    <property type="protein sequence ID" value="MBK1781538.1"/>
    <property type="molecule type" value="Genomic_DNA"/>
</dbReference>
<evidence type="ECO:0000256" key="8">
    <source>
        <dbReference type="ARBA" id="ARBA00030117"/>
    </source>
</evidence>
<keyword evidence="5" id="KW-0805">Transcription regulation</keyword>
<keyword evidence="11" id="KW-0282">Flagellum</keyword>
<evidence type="ECO:0000256" key="4">
    <source>
        <dbReference type="ARBA" id="ARBA00022795"/>
    </source>
</evidence>
<name>A0ABS1EEP7_9BURK</name>
<gene>
    <name evidence="11" type="primary">flgM</name>
    <name evidence="11" type="ORF">JHL22_09930</name>
</gene>
<evidence type="ECO:0000256" key="2">
    <source>
        <dbReference type="ARBA" id="ARBA00017823"/>
    </source>
</evidence>
<feature type="region of interest" description="Disordered" evidence="9">
    <location>
        <begin position="1"/>
        <end position="59"/>
    </location>
</feature>
<comment type="function">
    <text evidence="7">Responsible for the coupling of flagellin expression to flagellar assembly by preventing expression of the flagellin genes when a component of the middle class of proteins is defective. It negatively regulates flagellar genes by inhibiting the activity of FliA by directly binding to FliA.</text>
</comment>
<evidence type="ECO:0000256" key="9">
    <source>
        <dbReference type="SAM" id="MobiDB-lite"/>
    </source>
</evidence>
<evidence type="ECO:0000313" key="12">
    <source>
        <dbReference type="Proteomes" id="UP000635316"/>
    </source>
</evidence>
<protein>
    <recommendedName>
        <fullName evidence="2">Negative regulator of flagellin synthesis</fullName>
    </recommendedName>
    <alternativeName>
        <fullName evidence="8">Anti-sigma-28 factor</fullName>
    </alternativeName>
</protein>
<evidence type="ECO:0000256" key="1">
    <source>
        <dbReference type="ARBA" id="ARBA00005322"/>
    </source>
</evidence>
<dbReference type="InterPro" id="IPR031316">
    <property type="entry name" value="FlgM_C"/>
</dbReference>
<comment type="caution">
    <text evidence="11">The sequence shown here is derived from an EMBL/GenBank/DDBJ whole genome shotgun (WGS) entry which is preliminary data.</text>
</comment>
<dbReference type="NCBIfam" id="TIGR03824">
    <property type="entry name" value="FlgM_jcvi"/>
    <property type="match status" value="1"/>
</dbReference>
<reference evidence="11 12" key="1">
    <citation type="submission" date="2020-12" db="EMBL/GenBank/DDBJ databases">
        <authorList>
            <person name="Lu T."/>
            <person name="Wang Q."/>
            <person name="Han X."/>
        </authorList>
    </citation>
    <scope>NUCLEOTIDE SEQUENCE [LARGE SCALE GENOMIC DNA]</scope>
    <source>
        <strain evidence="11 12">WQ 585</strain>
    </source>
</reference>
<evidence type="ECO:0000313" key="11">
    <source>
        <dbReference type="EMBL" id="MBK1781538.1"/>
    </source>
</evidence>
<evidence type="ECO:0000256" key="7">
    <source>
        <dbReference type="ARBA" id="ARBA00024739"/>
    </source>
</evidence>
<evidence type="ECO:0000256" key="6">
    <source>
        <dbReference type="ARBA" id="ARBA00023163"/>
    </source>
</evidence>